<evidence type="ECO:0000256" key="4">
    <source>
        <dbReference type="ARBA" id="ARBA00047342"/>
    </source>
</evidence>
<dbReference type="InterPro" id="IPR029021">
    <property type="entry name" value="Prot-tyrosine_phosphatase-like"/>
</dbReference>
<comment type="catalytic activity">
    <reaction evidence="5">
        <text>3,5-bis(diphospho)-1D-myo-inositol 1,2,4,6-tetrakisphosphate + H2O = 3-diphospho-1D-myo-inositol 1,2,4,5,6-pentakisphosphate + phosphate + 2 H(+)</text>
        <dbReference type="Rhea" id="RHEA:56312"/>
        <dbReference type="ChEBI" id="CHEBI:15377"/>
        <dbReference type="ChEBI" id="CHEBI:15378"/>
        <dbReference type="ChEBI" id="CHEBI:43474"/>
        <dbReference type="ChEBI" id="CHEBI:140372"/>
        <dbReference type="ChEBI" id="CHEBI:140374"/>
        <dbReference type="EC" id="3.6.1.52"/>
    </reaction>
    <physiologicalReaction direction="left-to-right" evidence="5">
        <dbReference type="Rhea" id="RHEA:56313"/>
    </physiologicalReaction>
</comment>
<dbReference type="EC" id="3.6.1.52" evidence="1"/>
<evidence type="ECO:0000313" key="10">
    <source>
        <dbReference type="Proteomes" id="UP000235145"/>
    </source>
</evidence>
<evidence type="ECO:0000256" key="3">
    <source>
        <dbReference type="ARBA" id="ARBA00044949"/>
    </source>
</evidence>
<evidence type="ECO:0000313" key="9">
    <source>
        <dbReference type="EMBL" id="KAJ0184465.1"/>
    </source>
</evidence>
<dbReference type="PRINTS" id="PR01911">
    <property type="entry name" value="PFDSPHPHTASE"/>
</dbReference>
<comment type="catalytic activity">
    <reaction evidence="6">
        <text>1,5-bis(diphospho)-1D-myo-inositol 2,3,4,6-tetrakisphosphate + H2O = 1-diphospho-1D-myo-inositol 2,3,4,5,6-pentakisphosphate + phosphate + 2 H(+)</text>
        <dbReference type="Rhea" id="RHEA:79699"/>
        <dbReference type="ChEBI" id="CHEBI:15377"/>
        <dbReference type="ChEBI" id="CHEBI:15378"/>
        <dbReference type="ChEBI" id="CHEBI:43474"/>
        <dbReference type="ChEBI" id="CHEBI:74946"/>
        <dbReference type="ChEBI" id="CHEBI:77983"/>
        <dbReference type="EC" id="3.6.1.52"/>
    </reaction>
    <physiologicalReaction direction="left-to-right" evidence="6">
        <dbReference type="Rhea" id="RHEA:79700"/>
    </physiologicalReaction>
</comment>
<evidence type="ECO:0000256" key="2">
    <source>
        <dbReference type="ARBA" id="ARBA00022801"/>
    </source>
</evidence>
<dbReference type="GO" id="GO:0052845">
    <property type="term" value="F:inositol-5-diphosphate-1,2,3,4,6-pentakisphosphate diphosphatase activity"/>
    <property type="evidence" value="ECO:0007669"/>
    <property type="project" value="UniProtKB-ARBA"/>
</dbReference>
<dbReference type="InterPro" id="IPR020428">
    <property type="entry name" value="PFA-DSPs"/>
</dbReference>
<dbReference type="PANTHER" id="PTHR31126">
    <property type="entry name" value="TYROSINE-PROTEIN PHOSPHATASE"/>
    <property type="match status" value="1"/>
</dbReference>
<sequence length="224" mass="25286">MMGLNLMNMECGGANETTENDGCGGDGDDAGACAGEPFVPPINFANVEDRVYRSGFPQPSNFPFLETLQLRSIIYLCPEPYPTENLEFLKAHNIRLFQFGIDGTREPSVDVLTNIITEALKVLIDVRIHPVLIHCKRGKHRTGCLVGSLRKVQNWCLSSVMDEYKVYAGIKSRDTDLKFLETYDVSYLRQCLQSVIYQYHGYGSKKRRLLSGEDVRHKSRITSI</sequence>
<evidence type="ECO:0000256" key="6">
    <source>
        <dbReference type="ARBA" id="ARBA00047927"/>
    </source>
</evidence>
<dbReference type="Gene3D" id="3.90.190.10">
    <property type="entry name" value="Protein tyrosine phosphatase superfamily"/>
    <property type="match status" value="1"/>
</dbReference>
<evidence type="ECO:0000256" key="5">
    <source>
        <dbReference type="ARBA" id="ARBA00047562"/>
    </source>
</evidence>
<comment type="catalytic activity">
    <reaction evidence="7">
        <text>6-diphospho-1D-myo-inositol pentakisphosphate + H2O = 1D-myo-inositol hexakisphosphate + phosphate + H(+)</text>
        <dbReference type="Rhea" id="RHEA:79703"/>
        <dbReference type="ChEBI" id="CHEBI:15377"/>
        <dbReference type="ChEBI" id="CHEBI:15378"/>
        <dbReference type="ChEBI" id="CHEBI:43474"/>
        <dbReference type="ChEBI" id="CHEBI:58130"/>
        <dbReference type="ChEBI" id="CHEBI:230534"/>
        <dbReference type="EC" id="3.6.1.52"/>
    </reaction>
    <physiologicalReaction direction="left-to-right" evidence="7">
        <dbReference type="Rhea" id="RHEA:79704"/>
    </physiologicalReaction>
</comment>
<dbReference type="InterPro" id="IPR020422">
    <property type="entry name" value="TYR_PHOSPHATASE_DUAL_dom"/>
</dbReference>
<evidence type="ECO:0000259" key="8">
    <source>
        <dbReference type="PROSITE" id="PS50054"/>
    </source>
</evidence>
<gene>
    <name evidence="9" type="ORF">LSAT_V11C900475740</name>
</gene>
<dbReference type="Proteomes" id="UP000235145">
    <property type="component" value="Unassembled WGS sequence"/>
</dbReference>
<dbReference type="PROSITE" id="PS00383">
    <property type="entry name" value="TYR_PHOSPHATASE_1"/>
    <property type="match status" value="1"/>
</dbReference>
<comment type="similarity">
    <text evidence="3">Belongs to the protein-tyrosine phosphatase family. Atypical dual-specificity phosphatase Siw14-like subfamily.</text>
</comment>
<dbReference type="EMBL" id="NBSK02000009">
    <property type="protein sequence ID" value="KAJ0184465.1"/>
    <property type="molecule type" value="Genomic_DNA"/>
</dbReference>
<dbReference type="PANTHER" id="PTHR31126:SF46">
    <property type="entry name" value="TYROSINE-PROTEIN PHOSPHATASE DSP5"/>
    <property type="match status" value="1"/>
</dbReference>
<dbReference type="OrthoDB" id="6375174at2759"/>
<dbReference type="InterPro" id="IPR016130">
    <property type="entry name" value="Tyr_Pase_AS"/>
</dbReference>
<accession>A0A9R1WKY7</accession>
<keyword evidence="10" id="KW-1185">Reference proteome</keyword>
<reference evidence="9 10" key="1">
    <citation type="journal article" date="2017" name="Nat. Commun.">
        <title>Genome assembly with in vitro proximity ligation data and whole-genome triplication in lettuce.</title>
        <authorList>
            <person name="Reyes-Chin-Wo S."/>
            <person name="Wang Z."/>
            <person name="Yang X."/>
            <person name="Kozik A."/>
            <person name="Arikit S."/>
            <person name="Song C."/>
            <person name="Xia L."/>
            <person name="Froenicke L."/>
            <person name="Lavelle D.O."/>
            <person name="Truco M.J."/>
            <person name="Xia R."/>
            <person name="Zhu S."/>
            <person name="Xu C."/>
            <person name="Xu H."/>
            <person name="Xu X."/>
            <person name="Cox K."/>
            <person name="Korf I."/>
            <person name="Meyers B.C."/>
            <person name="Michelmore R.W."/>
        </authorList>
    </citation>
    <scope>NUCLEOTIDE SEQUENCE [LARGE SCALE GENOMIC DNA]</scope>
    <source>
        <strain evidence="10">cv. Salinas</strain>
        <tissue evidence="9">Seedlings</tissue>
    </source>
</reference>
<comment type="catalytic activity">
    <reaction evidence="4">
        <text>5-diphospho-1D-myo-inositol 1,2,3,4,6-pentakisphosphate + H2O = 1D-myo-inositol hexakisphosphate + phosphate + H(+)</text>
        <dbReference type="Rhea" id="RHEA:22384"/>
        <dbReference type="ChEBI" id="CHEBI:15377"/>
        <dbReference type="ChEBI" id="CHEBI:15378"/>
        <dbReference type="ChEBI" id="CHEBI:43474"/>
        <dbReference type="ChEBI" id="CHEBI:58130"/>
        <dbReference type="ChEBI" id="CHEBI:58628"/>
        <dbReference type="EC" id="3.6.1.52"/>
    </reaction>
    <physiologicalReaction direction="left-to-right" evidence="4">
        <dbReference type="Rhea" id="RHEA:22385"/>
    </physiologicalReaction>
</comment>
<feature type="domain" description="Tyrosine-protein phosphatase" evidence="8">
    <location>
        <begin position="43"/>
        <end position="192"/>
    </location>
</feature>
<proteinExistence type="inferred from homology"/>
<protein>
    <recommendedName>
        <fullName evidence="1">diphosphoinositol-polyphosphate diphosphatase</fullName>
        <ecNumber evidence="1">3.6.1.52</ecNumber>
    </recommendedName>
</protein>
<evidence type="ECO:0000256" key="7">
    <source>
        <dbReference type="ARBA" id="ARBA00048424"/>
    </source>
</evidence>
<dbReference type="InterPro" id="IPR004861">
    <property type="entry name" value="Siw14-like"/>
</dbReference>
<dbReference type="GO" id="GO:0005737">
    <property type="term" value="C:cytoplasm"/>
    <property type="evidence" value="ECO:0000318"/>
    <property type="project" value="GO_Central"/>
</dbReference>
<dbReference type="Pfam" id="PF03162">
    <property type="entry name" value="Y_phosphatase2"/>
    <property type="match status" value="1"/>
</dbReference>
<dbReference type="GO" id="GO:0052847">
    <property type="term" value="F:inositol-1,5-bisdiphosphate-2,3,4,6-tetrakisphosphate 5-diphosphatase activity"/>
    <property type="evidence" value="ECO:0007669"/>
    <property type="project" value="UniProtKB-ARBA"/>
</dbReference>
<dbReference type="Gramene" id="rna-gnl|WGS:NBSK|LSAT_9X48960_mrna">
    <property type="protein sequence ID" value="cds-PLY99732.1"/>
    <property type="gene ID" value="gene-LSAT_9X48960"/>
</dbReference>
<comment type="caution">
    <text evidence="9">The sequence shown here is derived from an EMBL/GenBank/DDBJ whole genome shotgun (WGS) entry which is preliminary data.</text>
</comment>
<organism evidence="9 10">
    <name type="scientific">Lactuca sativa</name>
    <name type="common">Garden lettuce</name>
    <dbReference type="NCBI Taxonomy" id="4236"/>
    <lineage>
        <taxon>Eukaryota</taxon>
        <taxon>Viridiplantae</taxon>
        <taxon>Streptophyta</taxon>
        <taxon>Embryophyta</taxon>
        <taxon>Tracheophyta</taxon>
        <taxon>Spermatophyta</taxon>
        <taxon>Magnoliopsida</taxon>
        <taxon>eudicotyledons</taxon>
        <taxon>Gunneridae</taxon>
        <taxon>Pentapetalae</taxon>
        <taxon>asterids</taxon>
        <taxon>campanulids</taxon>
        <taxon>Asterales</taxon>
        <taxon>Asteraceae</taxon>
        <taxon>Cichorioideae</taxon>
        <taxon>Cichorieae</taxon>
        <taxon>Lactucinae</taxon>
        <taxon>Lactuca</taxon>
    </lineage>
</organism>
<dbReference type="AlphaFoldDB" id="A0A9R1WKY7"/>
<dbReference type="SUPFAM" id="SSF52799">
    <property type="entry name" value="(Phosphotyrosine protein) phosphatases II"/>
    <property type="match status" value="1"/>
</dbReference>
<name>A0A9R1WKY7_LACSA</name>
<dbReference type="GO" id="GO:0016791">
    <property type="term" value="F:phosphatase activity"/>
    <property type="evidence" value="ECO:0000318"/>
    <property type="project" value="GO_Central"/>
</dbReference>
<keyword evidence="2" id="KW-0378">Hydrolase</keyword>
<dbReference type="FunFam" id="3.90.190.10:FF:000024">
    <property type="entry name" value="probable tyrosine-protein phosphatase At1g05000"/>
    <property type="match status" value="1"/>
</dbReference>
<evidence type="ECO:0000256" key="1">
    <source>
        <dbReference type="ARBA" id="ARBA00012527"/>
    </source>
</evidence>
<dbReference type="PROSITE" id="PS50054">
    <property type="entry name" value="TYR_PHOSPHATASE_DUAL"/>
    <property type="match status" value="1"/>
</dbReference>